<gene>
    <name evidence="2" type="ORF">EYF80_001826</name>
</gene>
<keyword evidence="3" id="KW-1185">Reference proteome</keyword>
<evidence type="ECO:0000313" key="3">
    <source>
        <dbReference type="Proteomes" id="UP000314294"/>
    </source>
</evidence>
<dbReference type="Proteomes" id="UP000314294">
    <property type="component" value="Unassembled WGS sequence"/>
</dbReference>
<sequence>MQLSTVKYSRGSDSSPLLPDYPRANTPSTWLVAVAIKILLMNHITETRRSLQQRYSSAVSRQMCFDII</sequence>
<dbReference type="EMBL" id="SRLO01000008">
    <property type="protein sequence ID" value="TNN87862.1"/>
    <property type="molecule type" value="Genomic_DNA"/>
</dbReference>
<organism evidence="2 3">
    <name type="scientific">Liparis tanakae</name>
    <name type="common">Tanaka's snailfish</name>
    <dbReference type="NCBI Taxonomy" id="230148"/>
    <lineage>
        <taxon>Eukaryota</taxon>
        <taxon>Metazoa</taxon>
        <taxon>Chordata</taxon>
        <taxon>Craniata</taxon>
        <taxon>Vertebrata</taxon>
        <taxon>Euteleostomi</taxon>
        <taxon>Actinopterygii</taxon>
        <taxon>Neopterygii</taxon>
        <taxon>Teleostei</taxon>
        <taxon>Neoteleostei</taxon>
        <taxon>Acanthomorphata</taxon>
        <taxon>Eupercaria</taxon>
        <taxon>Perciformes</taxon>
        <taxon>Cottioidei</taxon>
        <taxon>Cottales</taxon>
        <taxon>Liparidae</taxon>
        <taxon>Liparis</taxon>
    </lineage>
</organism>
<reference evidence="2 3" key="1">
    <citation type="submission" date="2019-03" db="EMBL/GenBank/DDBJ databases">
        <title>First draft genome of Liparis tanakae, snailfish: a comprehensive survey of snailfish specific genes.</title>
        <authorList>
            <person name="Kim W."/>
            <person name="Song I."/>
            <person name="Jeong J.-H."/>
            <person name="Kim D."/>
            <person name="Kim S."/>
            <person name="Ryu S."/>
            <person name="Song J.Y."/>
            <person name="Lee S.K."/>
        </authorList>
    </citation>
    <scope>NUCLEOTIDE SEQUENCE [LARGE SCALE GENOMIC DNA]</scope>
    <source>
        <tissue evidence="2">Muscle</tissue>
    </source>
</reference>
<feature type="region of interest" description="Disordered" evidence="1">
    <location>
        <begin position="1"/>
        <end position="20"/>
    </location>
</feature>
<evidence type="ECO:0000256" key="1">
    <source>
        <dbReference type="SAM" id="MobiDB-lite"/>
    </source>
</evidence>
<comment type="caution">
    <text evidence="2">The sequence shown here is derived from an EMBL/GenBank/DDBJ whole genome shotgun (WGS) entry which is preliminary data.</text>
</comment>
<accession>A0A4Z2JF11</accession>
<feature type="compositionally biased region" description="Polar residues" evidence="1">
    <location>
        <begin position="1"/>
        <end position="15"/>
    </location>
</feature>
<protein>
    <submittedName>
        <fullName evidence="2">Uncharacterized protein</fullName>
    </submittedName>
</protein>
<evidence type="ECO:0000313" key="2">
    <source>
        <dbReference type="EMBL" id="TNN87862.1"/>
    </source>
</evidence>
<proteinExistence type="predicted"/>
<dbReference type="AlphaFoldDB" id="A0A4Z2JF11"/>
<name>A0A4Z2JF11_9TELE</name>